<dbReference type="OrthoDB" id="6960201at2"/>
<dbReference type="STRING" id="360910.BAV1449"/>
<organism evidence="1 2">
    <name type="scientific">Bordetella avium (strain 197N)</name>
    <dbReference type="NCBI Taxonomy" id="360910"/>
    <lineage>
        <taxon>Bacteria</taxon>
        <taxon>Pseudomonadati</taxon>
        <taxon>Pseudomonadota</taxon>
        <taxon>Betaproteobacteria</taxon>
        <taxon>Burkholderiales</taxon>
        <taxon>Alcaligenaceae</taxon>
        <taxon>Bordetella</taxon>
    </lineage>
</organism>
<accession>Q2L2F0</accession>
<dbReference type="eggNOG" id="ENOG5030WMI">
    <property type="taxonomic scope" value="Bacteria"/>
</dbReference>
<reference evidence="1 2" key="1">
    <citation type="journal article" date="2006" name="J. Bacteriol.">
        <title>Comparison of the genome sequence of the poultry pathogen Bordetella avium with those of B. bronchiseptica, B. pertussis, and B. parapertussis reveals extensive diversity in surface structures associated with host interaction.</title>
        <authorList>
            <person name="Sebaihia M."/>
            <person name="Preston A."/>
            <person name="Maskell D.J."/>
            <person name="Kuzmiak H."/>
            <person name="Connell T.D."/>
            <person name="King N.D."/>
            <person name="Orndorff P.E."/>
            <person name="Miyamoto D.M."/>
            <person name="Thomson N.R."/>
            <person name="Harris D."/>
            <person name="Goble A."/>
            <person name="Lord A."/>
            <person name="Murphy L."/>
            <person name="Quail M.A."/>
            <person name="Rutter S."/>
            <person name="Squares R."/>
            <person name="Squares S."/>
            <person name="Woodward J."/>
            <person name="Parkhill J."/>
            <person name="Temple L.M."/>
        </authorList>
    </citation>
    <scope>NUCLEOTIDE SEQUENCE [LARGE SCALE GENOMIC DNA]</scope>
    <source>
        <strain evidence="1 2">197N</strain>
    </source>
</reference>
<dbReference type="AlphaFoldDB" id="Q2L2F0"/>
<dbReference type="EMBL" id="AM167904">
    <property type="protein sequence ID" value="CAJ49061.1"/>
    <property type="molecule type" value="Genomic_DNA"/>
</dbReference>
<evidence type="ECO:0000313" key="1">
    <source>
        <dbReference type="EMBL" id="CAJ49061.1"/>
    </source>
</evidence>
<dbReference type="RefSeq" id="WP_012417125.1">
    <property type="nucleotide sequence ID" value="NC_010645.1"/>
</dbReference>
<sequence>MKRDMDLIRKIALAAEDLEYGTTLERLDGVSETDFFQHVQWMQEAGLVQANITQFLDGAGNAVIFRLTWDGCEFADSVRDATIWRKAKDTVIKPTGSFTFGLLRDWLRQEIMQGLPTLRNLSQ</sequence>
<evidence type="ECO:0000313" key="2">
    <source>
        <dbReference type="Proteomes" id="UP000001977"/>
    </source>
</evidence>
<name>Q2L2F0_BORA1</name>
<dbReference type="Proteomes" id="UP000001977">
    <property type="component" value="Chromosome"/>
</dbReference>
<dbReference type="InterPro" id="IPR019650">
    <property type="entry name" value="DUF2513"/>
</dbReference>
<keyword evidence="2" id="KW-1185">Reference proteome</keyword>
<protein>
    <submittedName>
        <fullName evidence="1">Phage protein</fullName>
    </submittedName>
</protein>
<dbReference type="Pfam" id="PF10711">
    <property type="entry name" value="DUF2513"/>
    <property type="match status" value="1"/>
</dbReference>
<dbReference type="HOGENOM" id="CLU_139712_2_0_4"/>
<gene>
    <name evidence="1" type="ordered locus">BAV1449</name>
</gene>
<proteinExistence type="predicted"/>
<dbReference type="KEGG" id="bav:BAV1449"/>